<dbReference type="eggNOG" id="KOG2725">
    <property type="taxonomic scope" value="Eukaryota"/>
</dbReference>
<dbReference type="HOGENOM" id="CLU_017627_4_2_1"/>
<reference evidence="13 14" key="1">
    <citation type="journal article" date="2009" name="Genome Res.">
        <title>Comparative genomics of protoploid Saccharomycetaceae.</title>
        <authorList>
            <consortium name="The Genolevures Consortium"/>
            <person name="Souciet J.-L."/>
            <person name="Dujon B."/>
            <person name="Gaillardin C."/>
            <person name="Johnston M."/>
            <person name="Baret P.V."/>
            <person name="Cliften P."/>
            <person name="Sherman D.J."/>
            <person name="Weissenbach J."/>
            <person name="Westhof E."/>
            <person name="Wincker P."/>
            <person name="Jubin C."/>
            <person name="Poulain J."/>
            <person name="Barbe V."/>
            <person name="Segurens B."/>
            <person name="Artiguenave F."/>
            <person name="Anthouard V."/>
            <person name="Vacherie B."/>
            <person name="Val M.-E."/>
            <person name="Fulton R.S."/>
            <person name="Minx P."/>
            <person name="Wilson R."/>
            <person name="Durrens P."/>
            <person name="Jean G."/>
            <person name="Marck C."/>
            <person name="Martin T."/>
            <person name="Nikolski M."/>
            <person name="Rolland T."/>
            <person name="Seret M.-L."/>
            <person name="Casaregola S."/>
            <person name="Despons L."/>
            <person name="Fairhead C."/>
            <person name="Fischer G."/>
            <person name="Lafontaine I."/>
            <person name="Leh V."/>
            <person name="Lemaire M."/>
            <person name="de Montigny J."/>
            <person name="Neuveglise C."/>
            <person name="Thierry A."/>
            <person name="Blanc-Lenfle I."/>
            <person name="Bleykasten C."/>
            <person name="Diffels J."/>
            <person name="Fritsch E."/>
            <person name="Frangeul L."/>
            <person name="Goeffon A."/>
            <person name="Jauniaux N."/>
            <person name="Kachouri-Lafond R."/>
            <person name="Payen C."/>
            <person name="Potier S."/>
            <person name="Pribylova L."/>
            <person name="Ozanne C."/>
            <person name="Richard G.-F."/>
            <person name="Sacerdot C."/>
            <person name="Straub M.-L."/>
            <person name="Talla E."/>
        </authorList>
    </citation>
    <scope>NUCLEOTIDE SEQUENCE [LARGE SCALE GENOMIC DNA]</scope>
    <source>
        <strain evidence="14">ATCC 56472 / CBS 6340 / NRRL Y-8284</strain>
    </source>
</reference>
<dbReference type="EMBL" id="CU928180">
    <property type="protein sequence ID" value="CAR30356.1"/>
    <property type="molecule type" value="Genomic_DNA"/>
</dbReference>
<keyword evidence="7" id="KW-0408">Iron</keyword>
<feature type="transmembrane region" description="Helical" evidence="12">
    <location>
        <begin position="81"/>
        <end position="101"/>
    </location>
</feature>
<comment type="subcellular location">
    <subcellularLocation>
        <location evidence="2">Membrane</location>
        <topology evidence="2">Multi-pass membrane protein</topology>
    </subcellularLocation>
</comment>
<feature type="transmembrane region" description="Helical" evidence="12">
    <location>
        <begin position="293"/>
        <end position="316"/>
    </location>
</feature>
<feature type="transmembrane region" description="Helical" evidence="12">
    <location>
        <begin position="234"/>
        <end position="256"/>
    </location>
</feature>
<evidence type="ECO:0000313" key="13">
    <source>
        <dbReference type="EMBL" id="CAR30356.1"/>
    </source>
</evidence>
<dbReference type="Proteomes" id="UP000002036">
    <property type="component" value="Chromosome H"/>
</dbReference>
<evidence type="ECO:0000256" key="7">
    <source>
        <dbReference type="ARBA" id="ARBA00023004"/>
    </source>
</evidence>
<keyword evidence="8" id="KW-0350">Heme biosynthesis</keyword>
<dbReference type="OrthoDB" id="1726137at2759"/>
<dbReference type="HAMAP" id="MF_01665">
    <property type="entry name" value="HemeA_synth_type2"/>
    <property type="match status" value="1"/>
</dbReference>
<organism evidence="13 14">
    <name type="scientific">Lachancea thermotolerans (strain ATCC 56472 / CBS 6340 / NRRL Y-8284)</name>
    <name type="common">Yeast</name>
    <name type="synonym">Kluyveromyces thermotolerans</name>
    <dbReference type="NCBI Taxonomy" id="559295"/>
    <lineage>
        <taxon>Eukaryota</taxon>
        <taxon>Fungi</taxon>
        <taxon>Dikarya</taxon>
        <taxon>Ascomycota</taxon>
        <taxon>Saccharomycotina</taxon>
        <taxon>Saccharomycetes</taxon>
        <taxon>Saccharomycetales</taxon>
        <taxon>Saccharomycetaceae</taxon>
        <taxon>Lachancea</taxon>
    </lineage>
</organism>
<dbReference type="KEGG" id="lth:KLTH0H07788g"/>
<dbReference type="GeneID" id="8294536"/>
<keyword evidence="3 12" id="KW-0812">Transmembrane</keyword>
<evidence type="ECO:0000256" key="1">
    <source>
        <dbReference type="ARBA" id="ARBA00001970"/>
    </source>
</evidence>
<feature type="transmembrane region" description="Helical" evidence="12">
    <location>
        <begin position="424"/>
        <end position="444"/>
    </location>
</feature>
<evidence type="ECO:0000256" key="9">
    <source>
        <dbReference type="ARBA" id="ARBA00023136"/>
    </source>
</evidence>
<accession>C5E2U5</accession>
<keyword evidence="14" id="KW-1185">Reference proteome</keyword>
<dbReference type="InParanoid" id="C5E2U5"/>
<dbReference type="PANTHER" id="PTHR23289">
    <property type="entry name" value="CYTOCHROME C OXIDASE ASSEMBLY PROTEIN COX15"/>
    <property type="match status" value="1"/>
</dbReference>
<evidence type="ECO:0000313" key="14">
    <source>
        <dbReference type="Proteomes" id="UP000002036"/>
    </source>
</evidence>
<name>C5E2U5_LACTC</name>
<dbReference type="GO" id="GO:0120547">
    <property type="term" value="F:heme A synthase activity"/>
    <property type="evidence" value="ECO:0007669"/>
    <property type="project" value="UniProtKB-EC"/>
</dbReference>
<dbReference type="InterPro" id="IPR023754">
    <property type="entry name" value="HemeA_Synthase_type2"/>
</dbReference>
<dbReference type="AlphaFoldDB" id="C5E2U5"/>
<dbReference type="STRING" id="559295.C5E2U5"/>
<feature type="transmembrane region" description="Helical" evidence="12">
    <location>
        <begin position="196"/>
        <end position="214"/>
    </location>
</feature>
<dbReference type="PANTHER" id="PTHR23289:SF2">
    <property type="entry name" value="CYTOCHROME C OXIDASE ASSEMBLY PROTEIN COX15 HOMOLOG"/>
    <property type="match status" value="1"/>
</dbReference>
<dbReference type="InterPro" id="IPR003780">
    <property type="entry name" value="COX15/CtaA_fam"/>
</dbReference>
<comment type="pathway">
    <text evidence="10">Porphyrin-containing compound metabolism; heme A biosynthesis; heme A from heme O: step 1/1.</text>
</comment>
<comment type="cofactor">
    <cofactor evidence="1">
        <name>heme b</name>
        <dbReference type="ChEBI" id="CHEBI:60344"/>
    </cofactor>
</comment>
<evidence type="ECO:0000256" key="2">
    <source>
        <dbReference type="ARBA" id="ARBA00004141"/>
    </source>
</evidence>
<dbReference type="OMA" id="AFVCYSW"/>
<evidence type="ECO:0000256" key="3">
    <source>
        <dbReference type="ARBA" id="ARBA00022692"/>
    </source>
</evidence>
<keyword evidence="6" id="KW-0560">Oxidoreductase</keyword>
<keyword evidence="4" id="KW-0479">Metal-binding</keyword>
<dbReference type="RefSeq" id="XP_002556218.1">
    <property type="nucleotide sequence ID" value="XM_002556172.1"/>
</dbReference>
<comment type="catalytic activity">
    <reaction evidence="11">
        <text>Fe(II)-heme o + 2 A + H2O = Fe(II)-heme a + 2 AH2</text>
        <dbReference type="Rhea" id="RHEA:63388"/>
        <dbReference type="ChEBI" id="CHEBI:13193"/>
        <dbReference type="ChEBI" id="CHEBI:15377"/>
        <dbReference type="ChEBI" id="CHEBI:17499"/>
        <dbReference type="ChEBI" id="CHEBI:60530"/>
        <dbReference type="ChEBI" id="CHEBI:61715"/>
        <dbReference type="EC" id="1.17.99.9"/>
    </reaction>
    <physiologicalReaction direction="left-to-right" evidence="11">
        <dbReference type="Rhea" id="RHEA:63389"/>
    </physiologicalReaction>
</comment>
<dbReference type="GO" id="GO:0016653">
    <property type="term" value="F:oxidoreductase activity, acting on NAD(P)H, heme protein as acceptor"/>
    <property type="evidence" value="ECO:0007669"/>
    <property type="project" value="TreeGrafter"/>
</dbReference>
<protein>
    <submittedName>
        <fullName evidence="13">KLTH0H07788p</fullName>
    </submittedName>
</protein>
<feature type="transmembrane region" description="Helical" evidence="12">
    <location>
        <begin position="361"/>
        <end position="380"/>
    </location>
</feature>
<gene>
    <name evidence="13" type="ordered locus">KLTH0H07788g</name>
</gene>
<evidence type="ECO:0000256" key="12">
    <source>
        <dbReference type="SAM" id="Phobius"/>
    </source>
</evidence>
<dbReference type="GO" id="GO:0046872">
    <property type="term" value="F:metal ion binding"/>
    <property type="evidence" value="ECO:0007669"/>
    <property type="project" value="UniProtKB-KW"/>
</dbReference>
<dbReference type="GO" id="GO:0005743">
    <property type="term" value="C:mitochondrial inner membrane"/>
    <property type="evidence" value="ECO:0007669"/>
    <property type="project" value="TreeGrafter"/>
</dbReference>
<keyword evidence="9 12" id="KW-0472">Membrane</keyword>
<evidence type="ECO:0000256" key="10">
    <source>
        <dbReference type="ARBA" id="ARBA00044501"/>
    </source>
</evidence>
<evidence type="ECO:0000256" key="8">
    <source>
        <dbReference type="ARBA" id="ARBA00023133"/>
    </source>
</evidence>
<evidence type="ECO:0000256" key="5">
    <source>
        <dbReference type="ARBA" id="ARBA00022989"/>
    </source>
</evidence>
<dbReference type="GO" id="GO:0006784">
    <property type="term" value="P:heme A biosynthetic process"/>
    <property type="evidence" value="ECO:0007669"/>
    <property type="project" value="InterPro"/>
</dbReference>
<feature type="transmembrane region" description="Helical" evidence="12">
    <location>
        <begin position="166"/>
        <end position="184"/>
    </location>
</feature>
<keyword evidence="5 12" id="KW-1133">Transmembrane helix</keyword>
<evidence type="ECO:0000256" key="6">
    <source>
        <dbReference type="ARBA" id="ARBA00023002"/>
    </source>
</evidence>
<proteinExistence type="inferred from homology"/>
<evidence type="ECO:0000256" key="11">
    <source>
        <dbReference type="ARBA" id="ARBA00048044"/>
    </source>
</evidence>
<dbReference type="FunCoup" id="C5E2U5">
    <property type="interactions" value="955"/>
</dbReference>
<feature type="transmembrane region" description="Helical" evidence="12">
    <location>
        <begin position="400"/>
        <end position="418"/>
    </location>
</feature>
<dbReference type="Pfam" id="PF02628">
    <property type="entry name" value="COX15-CtaA"/>
    <property type="match status" value="1"/>
</dbReference>
<evidence type="ECO:0000256" key="4">
    <source>
        <dbReference type="ARBA" id="ARBA00022723"/>
    </source>
</evidence>
<sequence length="479" mass="53174">MFGSLLRNSGPRLSLGSALASRILTRTSIARPSLFSRWSSPARAKNVQVSRGLFTGTTLRQAAATIKKQPAKNLLNSSKSVGYWLVGTSGLVFGIVVLGGLTRLTESGLSITEWKPVTGTLPPMNEQEWLEEFAKYRESPEFQQLNSHIDLDEFKFIFFMEWVHRLWGRAIGLVFVLPAVYFAAARKTSPRVNRRIFSLSLLLGLQGFIGWWMVKSGLDKEQLKERNSKPTVSQYRLTTHLGTAFLLYMGMLWTGIEILKEAKWIKNPAKALGVFAKLDNPAVTPLRRSALGLLALTFVTAMTGGLVAGLDAGLIYNTFPHMGDDWIPSKRELLDPNFARKDDDSDLLWRNMLENPTTVQLNHRIFATITFFSVFGMHMWCNRMKHVLPKNAIKSMHSMMGVATLQVALGIFTLLYLVPVSLGSLHQAGAIALLTNALVFASQLRKPRVPMRILVGGLSTKANSNAGSKILTEASRLAK</sequence>